<feature type="compositionally biased region" description="Low complexity" evidence="1">
    <location>
        <begin position="32"/>
        <end position="43"/>
    </location>
</feature>
<proteinExistence type="predicted"/>
<dbReference type="AlphaFoldDB" id="A0A7K0CTA2"/>
<feature type="region of interest" description="Disordered" evidence="1">
    <location>
        <begin position="88"/>
        <end position="111"/>
    </location>
</feature>
<sequence length="209" mass="21105">MFSVNAKPVAASPATTMPSTSPVKCRRRKRNSSSSAPAFADSSTTGATSDAVHRSASRARPTGIPDAIHSAAKLFAMIATRVAAQAPQAKANATLPQGRGSTRSIQRNASTSSGLGSVARIAPTIRPWVPVCLCTISSMITPHTANSAHTTASRGPRRRHMATLGGGTHGGYAATSGYPGSAPPPAGGDCIPPSCGGSALSASCCTRRP</sequence>
<keyword evidence="3" id="KW-1185">Reference proteome</keyword>
<evidence type="ECO:0000313" key="2">
    <source>
        <dbReference type="EMBL" id="MQY16691.1"/>
    </source>
</evidence>
<dbReference type="EMBL" id="WEGJ01000066">
    <property type="protein sequence ID" value="MQY16691.1"/>
    <property type="molecule type" value="Genomic_DNA"/>
</dbReference>
<name>A0A7K0CTA2_9ACTN</name>
<feature type="region of interest" description="Disordered" evidence="1">
    <location>
        <begin position="145"/>
        <end position="168"/>
    </location>
</feature>
<feature type="region of interest" description="Disordered" evidence="1">
    <location>
        <begin position="1"/>
        <end position="64"/>
    </location>
</feature>
<organism evidence="2 3">
    <name type="scientific">Streptomyces smaragdinus</name>
    <dbReference type="NCBI Taxonomy" id="2585196"/>
    <lineage>
        <taxon>Bacteria</taxon>
        <taxon>Bacillati</taxon>
        <taxon>Actinomycetota</taxon>
        <taxon>Actinomycetes</taxon>
        <taxon>Kitasatosporales</taxon>
        <taxon>Streptomycetaceae</taxon>
        <taxon>Streptomyces</taxon>
    </lineage>
</organism>
<reference evidence="2 3" key="1">
    <citation type="submission" date="2019-10" db="EMBL/GenBank/DDBJ databases">
        <title>Streptomyces smaragdinus sp. nov. and Streptomyces fabii sp. nov., isolated from the gut of fungus growing-termite Macrotermes natalensis.</title>
        <authorList>
            <person name="Schwitalla J."/>
            <person name="Benndorf R."/>
            <person name="Martin K."/>
            <person name="De Beer W."/>
            <person name="Kaster A.-K."/>
            <person name="Vollmers J."/>
            <person name="Poulsen M."/>
            <person name="Beemelmanns C."/>
        </authorList>
    </citation>
    <scope>NUCLEOTIDE SEQUENCE [LARGE SCALE GENOMIC DNA]</scope>
    <source>
        <strain evidence="2 3">RB5</strain>
    </source>
</reference>
<evidence type="ECO:0000313" key="3">
    <source>
        <dbReference type="Proteomes" id="UP000466345"/>
    </source>
</evidence>
<dbReference type="Proteomes" id="UP000466345">
    <property type="component" value="Unassembled WGS sequence"/>
</dbReference>
<protein>
    <submittedName>
        <fullName evidence="2">Uncharacterized protein</fullName>
    </submittedName>
</protein>
<feature type="compositionally biased region" description="Polar residues" evidence="1">
    <location>
        <begin position="99"/>
        <end position="111"/>
    </location>
</feature>
<feature type="compositionally biased region" description="Polar residues" evidence="1">
    <location>
        <begin position="13"/>
        <end position="22"/>
    </location>
</feature>
<comment type="caution">
    <text evidence="2">The sequence shown here is derived from an EMBL/GenBank/DDBJ whole genome shotgun (WGS) entry which is preliminary data.</text>
</comment>
<gene>
    <name evidence="2" type="ORF">SRB5_68930</name>
</gene>
<accession>A0A7K0CTA2</accession>
<evidence type="ECO:0000256" key="1">
    <source>
        <dbReference type="SAM" id="MobiDB-lite"/>
    </source>
</evidence>